<reference evidence="7" key="1">
    <citation type="submission" date="2020-11" db="EMBL/GenBank/DDBJ databases">
        <authorList>
            <person name="Tran Van P."/>
        </authorList>
    </citation>
    <scope>NUCLEOTIDE SEQUENCE</scope>
</reference>
<dbReference type="AlphaFoldDB" id="A0A7R9J177"/>
<keyword evidence="5" id="KW-0963">Cytoplasm</keyword>
<evidence type="ECO:0000256" key="3">
    <source>
        <dbReference type="ARBA" id="ARBA00004496"/>
    </source>
</evidence>
<evidence type="ECO:0000313" key="7">
    <source>
        <dbReference type="EMBL" id="CAD7570760.1"/>
    </source>
</evidence>
<dbReference type="PANTHER" id="PTHR33588">
    <property type="entry name" value="CILIA- AND FLAGELLA-ASSOCIATED PROTEIN 299"/>
    <property type="match status" value="1"/>
</dbReference>
<accession>A0A7R9J177</accession>
<proteinExistence type="predicted"/>
<dbReference type="EMBL" id="OE180195">
    <property type="protein sequence ID" value="CAD7570760.1"/>
    <property type="molecule type" value="Genomic_DNA"/>
</dbReference>
<dbReference type="PANTHER" id="PTHR33588:SF1">
    <property type="entry name" value="CILIA- AND FLAGELLA-ASSOCIATED PROTEIN 299"/>
    <property type="match status" value="1"/>
</dbReference>
<sequence length="365" mass="42032">MTSSKRRLKPWVKSLWHFFTQTIEPVLGWVEGEKGMATKMSNQVEGDRRLLQFQSYEDYLDSFVTPTDLKYLRSTVAARAIAELGYRSSGETLSRELFHKRLKAVKESLYPSRKPYQLCSVNLHFDDDLLKQLALRERPNRVGLLATIIFLRDFTRIGHEISCYIDFAERLKIENWLPIFEGRHRIWPRPTDLSYYHWKTGKNNCNSSSNYKEWSRLNIEEVNMHLRGGRVETHLGTHTHPSSRERDSNLDVPILGSLAQHKTSALSNYATKAGLAQRSGLQSRPTPSSDGCGDTYPLFYLAHTCHNSAIIDPVKGLLFQNQHDRKVVCVDPNLPTPGINSTRIIVKSTKYEQVVLYDHVVRRKC</sequence>
<keyword evidence="6" id="KW-0539">Nucleus</keyword>
<gene>
    <name evidence="7" type="ORF">TCMB3V08_LOCUS3449</name>
</gene>
<organism evidence="7">
    <name type="scientific">Timema californicum</name>
    <name type="common">California timema</name>
    <name type="synonym">Walking stick</name>
    <dbReference type="NCBI Taxonomy" id="61474"/>
    <lineage>
        <taxon>Eukaryota</taxon>
        <taxon>Metazoa</taxon>
        <taxon>Ecdysozoa</taxon>
        <taxon>Arthropoda</taxon>
        <taxon>Hexapoda</taxon>
        <taxon>Insecta</taxon>
        <taxon>Pterygota</taxon>
        <taxon>Neoptera</taxon>
        <taxon>Polyneoptera</taxon>
        <taxon>Phasmatodea</taxon>
        <taxon>Timematodea</taxon>
        <taxon>Timematoidea</taxon>
        <taxon>Timematidae</taxon>
        <taxon>Timema</taxon>
    </lineage>
</organism>
<dbReference type="GO" id="GO:0005634">
    <property type="term" value="C:nucleus"/>
    <property type="evidence" value="ECO:0007669"/>
    <property type="project" value="UniProtKB-SubCell"/>
</dbReference>
<evidence type="ECO:0000256" key="2">
    <source>
        <dbReference type="ARBA" id="ARBA00004123"/>
    </source>
</evidence>
<dbReference type="GO" id="GO:0005737">
    <property type="term" value="C:cytoplasm"/>
    <property type="evidence" value="ECO:0007669"/>
    <property type="project" value="UniProtKB-SubCell"/>
</dbReference>
<name>A0A7R9J177_TIMCA</name>
<evidence type="ECO:0000256" key="5">
    <source>
        <dbReference type="ARBA" id="ARBA00022490"/>
    </source>
</evidence>
<dbReference type="InterPro" id="IPR027887">
    <property type="entry name" value="DUF4464"/>
</dbReference>
<evidence type="ECO:0000256" key="6">
    <source>
        <dbReference type="ARBA" id="ARBA00023242"/>
    </source>
</evidence>
<comment type="subcellular location">
    <subcellularLocation>
        <location evidence="3">Cytoplasm</location>
    </subcellularLocation>
    <subcellularLocation>
        <location evidence="2">Nucleus</location>
    </subcellularLocation>
</comment>
<dbReference type="Pfam" id="PF14713">
    <property type="entry name" value="DUF4464"/>
    <property type="match status" value="2"/>
</dbReference>
<evidence type="ECO:0000256" key="1">
    <source>
        <dbReference type="ARBA" id="ARBA00003056"/>
    </source>
</evidence>
<protein>
    <recommendedName>
        <fullName evidence="4">Cilia- and flagella-associated protein 299</fullName>
    </recommendedName>
</protein>
<comment type="function">
    <text evidence="1">May be involved in spermatogenesis.</text>
</comment>
<evidence type="ECO:0000256" key="4">
    <source>
        <dbReference type="ARBA" id="ARBA00021436"/>
    </source>
</evidence>